<evidence type="ECO:0000313" key="2">
    <source>
        <dbReference type="Proteomes" id="UP000683360"/>
    </source>
</evidence>
<sequence>MKMLLEKDCFGKDWLERLKYASTKCRWIVFLDGKESTSDNFVDYNVVSSLKDILKSRKVQTVAIVDEMRKPHIHDHLRWVTCIPNGDKDDYLSTTLYKVMSVSKSKLFMTMFDTGFPMFAGMFCKWFRSKSQRKTDLCMKQGDAAVGLAWGYAVDYLNLAISGVGNEIDRVKESLDGQLTLKKVVHCGPNRL</sequence>
<proteinExistence type="predicted"/>
<keyword evidence="2" id="KW-1185">Reference proteome</keyword>
<protein>
    <submittedName>
        <fullName evidence="1">Uncharacterized protein</fullName>
    </submittedName>
</protein>
<gene>
    <name evidence="1" type="ORF">MEDL_54183</name>
</gene>
<dbReference type="EMBL" id="CAJPWZ010002608">
    <property type="protein sequence ID" value="CAG2241983.1"/>
    <property type="molecule type" value="Genomic_DNA"/>
</dbReference>
<dbReference type="AlphaFoldDB" id="A0A8S3ULA6"/>
<dbReference type="Proteomes" id="UP000683360">
    <property type="component" value="Unassembled WGS sequence"/>
</dbReference>
<organism evidence="1 2">
    <name type="scientific">Mytilus edulis</name>
    <name type="common">Blue mussel</name>
    <dbReference type="NCBI Taxonomy" id="6550"/>
    <lineage>
        <taxon>Eukaryota</taxon>
        <taxon>Metazoa</taxon>
        <taxon>Spiralia</taxon>
        <taxon>Lophotrochozoa</taxon>
        <taxon>Mollusca</taxon>
        <taxon>Bivalvia</taxon>
        <taxon>Autobranchia</taxon>
        <taxon>Pteriomorphia</taxon>
        <taxon>Mytilida</taxon>
        <taxon>Mytiloidea</taxon>
        <taxon>Mytilidae</taxon>
        <taxon>Mytilinae</taxon>
        <taxon>Mytilus</taxon>
    </lineage>
</organism>
<name>A0A8S3ULA6_MYTED</name>
<reference evidence="1" key="1">
    <citation type="submission" date="2021-03" db="EMBL/GenBank/DDBJ databases">
        <authorList>
            <person name="Bekaert M."/>
        </authorList>
    </citation>
    <scope>NUCLEOTIDE SEQUENCE</scope>
</reference>
<evidence type="ECO:0000313" key="1">
    <source>
        <dbReference type="EMBL" id="CAG2241983.1"/>
    </source>
</evidence>
<accession>A0A8S3ULA6</accession>
<comment type="caution">
    <text evidence="1">The sequence shown here is derived from an EMBL/GenBank/DDBJ whole genome shotgun (WGS) entry which is preliminary data.</text>
</comment>